<dbReference type="Pfam" id="PF12094">
    <property type="entry name" value="DUF3570"/>
    <property type="match status" value="1"/>
</dbReference>
<accession>A0ABT1TF89</accession>
<dbReference type="InterPro" id="IPR021953">
    <property type="entry name" value="DUF3570"/>
</dbReference>
<gene>
    <name evidence="1" type="ORF">NP590_07575</name>
</gene>
<dbReference type="EMBL" id="JANIBJ010000011">
    <property type="protein sequence ID" value="MCQ8103959.1"/>
    <property type="molecule type" value="Genomic_DNA"/>
</dbReference>
<protein>
    <submittedName>
        <fullName evidence="1">DUF3570 domain-containing protein</fullName>
    </submittedName>
</protein>
<name>A0ABT1TF89_9GAMM</name>
<reference evidence="1 2" key="1">
    <citation type="submission" date="2022-07" db="EMBL/GenBank/DDBJ databases">
        <title>Methylomonas rivi sp. nov., Methylomonas rosea sp. nov., Methylomonas aureus sp. nov. and Methylomonas subterranea sp. nov., four novel methanotrophs isolated from a freshwater creek and the deep terrestrial subsurface.</title>
        <authorList>
            <person name="Abin C."/>
            <person name="Sankaranarayanan K."/>
            <person name="Garner C."/>
            <person name="Sindelar R."/>
            <person name="Kotary K."/>
            <person name="Garner R."/>
            <person name="Barclay S."/>
            <person name="Lawson P."/>
            <person name="Krumholz L."/>
        </authorList>
    </citation>
    <scope>NUCLEOTIDE SEQUENCE [LARGE SCALE GENOMIC DNA]</scope>
    <source>
        <strain evidence="1 2">SURF-2</strain>
    </source>
</reference>
<sequence>MVVIKKTRLSLAIEKLLRNFNKVSPAVAFASTAGDLASAASVATPPGNLTNNRVSPALQALTAAALLLPGLAEPVLAADDEATIQYGHYEESNRDIYSRVLTSEFGYDLKKIPNNFAPITVDSLHVQGKTLLRDRWRFTANYSEDTWSGATPVATAPAGFGGNKVYGGGSGVKHLEPAAGDTISGATPYIQSLTPVFDRNLNPVLDKGLDAGFNQVYGFGSQPLTHTMTMASPETRKQGDFKLGYEWDEAAVDVGGGLSLENDYESRFVNWGGRLDFNSKLTTLNFSQSYTNSTVSALLDHDSLPYLGYIGYTLNGRSDNGYYDGSSSKGMLHGKREDIATNLSLTQVLSKCALAEAGVGYTHSSGFMENPYKATYAFFVDPDLFDPAAGVYLGANTTAYTEQRPNQRNQVNLNLRYVQHIAPLDAAMNLKYNYFLDDWGINAHTFEGKWVQPLPWGLTVTPTIRYYSQSAADFYHPYLVLKTPGSGDANDPAAYRALNRQYPHFSSDHRLSAYGALSGGVIVNKQFARGLNLEMGFEYYTHQGGLRLGGGGEGGYADFSAYSANAALKVDLDTLGRGLAEGGGDHRHHHHHQHGAAQPAGMMFAHMMNTADDWMVGYQYMFSKQAGNLLQGSRPISDTAITMNNAVNNPNCAGEQCFVAPSDMAMHMHMFMVMYAPTDWLNLMLMPTFMDMGMNMRELGGTTSPANTTLIGAAVNHADHEHQTGGIGDTNISALVKLYDDKLHHLHLGLGVSAPTGDVDIHLRPTHTYELGLIHYGMQLGSGTWDFTPTLTYTGHLDAWGWGAQLQGIKRLQNHNESGYRLGDMLQATAWGSYRFLDWLSGSVRGIYTTHDSLHGAYDRPHVPIGTMDTPANHGGKFWDIGLGLTATIPGGSLAGNSFGVEWIQPLRDDVNGIQLEREGALSAQWNYMF</sequence>
<dbReference type="Proteomes" id="UP001524499">
    <property type="component" value="Unassembled WGS sequence"/>
</dbReference>
<dbReference type="RefSeq" id="WP_256601709.1">
    <property type="nucleotide sequence ID" value="NZ_JANIBJ010000011.1"/>
</dbReference>
<evidence type="ECO:0000313" key="1">
    <source>
        <dbReference type="EMBL" id="MCQ8103959.1"/>
    </source>
</evidence>
<proteinExistence type="predicted"/>
<organism evidence="1 2">
    <name type="scientific">Methylomonas subterranea</name>
    <dbReference type="NCBI Taxonomy" id="2952225"/>
    <lineage>
        <taxon>Bacteria</taxon>
        <taxon>Pseudomonadati</taxon>
        <taxon>Pseudomonadota</taxon>
        <taxon>Gammaproteobacteria</taxon>
        <taxon>Methylococcales</taxon>
        <taxon>Methylococcaceae</taxon>
        <taxon>Methylomonas</taxon>
    </lineage>
</organism>
<evidence type="ECO:0000313" key="2">
    <source>
        <dbReference type="Proteomes" id="UP001524499"/>
    </source>
</evidence>
<keyword evidence="2" id="KW-1185">Reference proteome</keyword>
<comment type="caution">
    <text evidence="1">The sequence shown here is derived from an EMBL/GenBank/DDBJ whole genome shotgun (WGS) entry which is preliminary data.</text>
</comment>